<sequence>MDPLNQLKDILHGHGLDNQVAIEDLWRLFESIPQARTQSQPNTVPQQESGSHRSAAPRRQRFIAGHTLRFTPEYARIRVNPSKGWDFSGPSGPAPPPRPAEHHAAPLKVGISIDGLAPLSVVPSGTGTVIQFNNANEPVYLHLTVEAPGYQLRDSLGRIVFNQYVRFDPQYNSENALLQAAQLQRAEELEVNTQLWNEFTVQMRNWRIAHRNLAIFPPDITRAKLQAAFEHLLRENERDRAGWIEPDCIGRPFPTSMDPLPTVPQSQSQRPRSAHSTTERAPVPEARNPR</sequence>
<feature type="region of interest" description="Disordered" evidence="1">
    <location>
        <begin position="36"/>
        <end position="59"/>
    </location>
</feature>
<dbReference type="VEuPathDB" id="FungiDB:UREG_03121"/>
<evidence type="ECO:0000313" key="3">
    <source>
        <dbReference type="Proteomes" id="UP000002058"/>
    </source>
</evidence>
<feature type="region of interest" description="Disordered" evidence="1">
    <location>
        <begin position="251"/>
        <end position="290"/>
    </location>
</feature>
<organism evidence="2 3">
    <name type="scientific">Uncinocarpus reesii (strain UAMH 1704)</name>
    <dbReference type="NCBI Taxonomy" id="336963"/>
    <lineage>
        <taxon>Eukaryota</taxon>
        <taxon>Fungi</taxon>
        <taxon>Dikarya</taxon>
        <taxon>Ascomycota</taxon>
        <taxon>Pezizomycotina</taxon>
        <taxon>Eurotiomycetes</taxon>
        <taxon>Eurotiomycetidae</taxon>
        <taxon>Onygenales</taxon>
        <taxon>Onygenaceae</taxon>
        <taxon>Uncinocarpus</taxon>
    </lineage>
</organism>
<dbReference type="RefSeq" id="XP_002543605.1">
    <property type="nucleotide sequence ID" value="XM_002543559.1"/>
</dbReference>
<dbReference type="OrthoDB" id="3039123at2759"/>
<name>C4JP62_UNCRE</name>
<reference evidence="3" key="1">
    <citation type="journal article" date="2009" name="Genome Res.">
        <title>Comparative genomic analyses of the human fungal pathogens Coccidioides and their relatives.</title>
        <authorList>
            <person name="Sharpton T.J."/>
            <person name="Stajich J.E."/>
            <person name="Rounsley S.D."/>
            <person name="Gardner M.J."/>
            <person name="Wortman J.R."/>
            <person name="Jordar V.S."/>
            <person name="Maiti R."/>
            <person name="Kodira C.D."/>
            <person name="Neafsey D.E."/>
            <person name="Zeng Q."/>
            <person name="Hung C.-Y."/>
            <person name="McMahan C."/>
            <person name="Muszewska A."/>
            <person name="Grynberg M."/>
            <person name="Mandel M.A."/>
            <person name="Kellner E.M."/>
            <person name="Barker B.M."/>
            <person name="Galgiani J.N."/>
            <person name="Orbach M.J."/>
            <person name="Kirkland T.N."/>
            <person name="Cole G.T."/>
            <person name="Henn M.R."/>
            <person name="Birren B.W."/>
            <person name="Taylor J.W."/>
        </authorList>
    </citation>
    <scope>NUCLEOTIDE SEQUENCE [LARGE SCALE GENOMIC DNA]</scope>
    <source>
        <strain evidence="3">UAMH 1704</strain>
    </source>
</reference>
<protein>
    <submittedName>
        <fullName evidence="2">Uncharacterized protein</fullName>
    </submittedName>
</protein>
<dbReference type="eggNOG" id="ENOG502RAWB">
    <property type="taxonomic scope" value="Eukaryota"/>
</dbReference>
<dbReference type="GeneID" id="8437752"/>
<feature type="compositionally biased region" description="Polar residues" evidence="1">
    <location>
        <begin position="36"/>
        <end position="49"/>
    </location>
</feature>
<gene>
    <name evidence="2" type="ORF">UREG_03121</name>
</gene>
<dbReference type="Proteomes" id="UP000002058">
    <property type="component" value="Unassembled WGS sequence"/>
</dbReference>
<proteinExistence type="predicted"/>
<keyword evidence="3" id="KW-1185">Reference proteome</keyword>
<dbReference type="HOGENOM" id="CLU_960412_0_0_1"/>
<dbReference type="AlphaFoldDB" id="C4JP62"/>
<evidence type="ECO:0000256" key="1">
    <source>
        <dbReference type="SAM" id="MobiDB-lite"/>
    </source>
</evidence>
<dbReference type="InParanoid" id="C4JP62"/>
<evidence type="ECO:0000313" key="2">
    <source>
        <dbReference type="EMBL" id="EEP78276.1"/>
    </source>
</evidence>
<dbReference type="KEGG" id="ure:UREG_03121"/>
<accession>C4JP62</accession>
<feature type="compositionally biased region" description="Polar residues" evidence="1">
    <location>
        <begin position="263"/>
        <end position="276"/>
    </location>
</feature>
<dbReference type="EMBL" id="CH476616">
    <property type="protein sequence ID" value="EEP78276.1"/>
    <property type="molecule type" value="Genomic_DNA"/>
</dbReference>